<dbReference type="CDD" id="cd17324">
    <property type="entry name" value="MFS_NepI_like"/>
    <property type="match status" value="1"/>
</dbReference>
<feature type="transmembrane region" description="Helical" evidence="4">
    <location>
        <begin position="304"/>
        <end position="323"/>
    </location>
</feature>
<dbReference type="InterPro" id="IPR011701">
    <property type="entry name" value="MFS"/>
</dbReference>
<dbReference type="GO" id="GO:0022857">
    <property type="term" value="F:transmembrane transporter activity"/>
    <property type="evidence" value="ECO:0007669"/>
    <property type="project" value="InterPro"/>
</dbReference>
<feature type="transmembrane region" description="Helical" evidence="4">
    <location>
        <begin position="82"/>
        <end position="100"/>
    </location>
</feature>
<feature type="transmembrane region" description="Helical" evidence="4">
    <location>
        <begin position="169"/>
        <end position="189"/>
    </location>
</feature>
<dbReference type="PANTHER" id="PTHR42910:SF1">
    <property type="entry name" value="MAJOR FACILITATOR SUPERFAMILY (MFS) PROFILE DOMAIN-CONTAINING PROTEIN"/>
    <property type="match status" value="1"/>
</dbReference>
<feature type="transmembrane region" description="Helical" evidence="4">
    <location>
        <begin position="254"/>
        <end position="272"/>
    </location>
</feature>
<evidence type="ECO:0000313" key="7">
    <source>
        <dbReference type="Proteomes" id="UP000077255"/>
    </source>
</evidence>
<proteinExistence type="predicted"/>
<keyword evidence="7" id="KW-1185">Reference proteome</keyword>
<feature type="transmembrane region" description="Helical" evidence="4">
    <location>
        <begin position="222"/>
        <end position="242"/>
    </location>
</feature>
<feature type="transmembrane region" description="Helical" evidence="4">
    <location>
        <begin position="12"/>
        <end position="34"/>
    </location>
</feature>
<feature type="transmembrane region" description="Helical" evidence="4">
    <location>
        <begin position="343"/>
        <end position="362"/>
    </location>
</feature>
<feature type="transmembrane region" description="Helical" evidence="4">
    <location>
        <begin position="368"/>
        <end position="387"/>
    </location>
</feature>
<feature type="transmembrane region" description="Helical" evidence="4">
    <location>
        <begin position="279"/>
        <end position="298"/>
    </location>
</feature>
<dbReference type="SUPFAM" id="SSF103473">
    <property type="entry name" value="MFS general substrate transporter"/>
    <property type="match status" value="1"/>
</dbReference>
<dbReference type="OrthoDB" id="9815356at2"/>
<feature type="domain" description="Major facilitator superfamily (MFS) profile" evidence="5">
    <location>
        <begin position="17"/>
        <end position="394"/>
    </location>
</feature>
<evidence type="ECO:0000256" key="4">
    <source>
        <dbReference type="SAM" id="Phobius"/>
    </source>
</evidence>
<evidence type="ECO:0000313" key="6">
    <source>
        <dbReference type="EMBL" id="AND68875.1"/>
    </source>
</evidence>
<organism evidence="6 7">
    <name type="scientific">Dyella thiooxydans</name>
    <dbReference type="NCBI Taxonomy" id="445710"/>
    <lineage>
        <taxon>Bacteria</taxon>
        <taxon>Pseudomonadati</taxon>
        <taxon>Pseudomonadota</taxon>
        <taxon>Gammaproteobacteria</taxon>
        <taxon>Lysobacterales</taxon>
        <taxon>Rhodanobacteraceae</taxon>
        <taxon>Dyella</taxon>
    </lineage>
</organism>
<protein>
    <recommendedName>
        <fullName evidence="5">Major facilitator superfamily (MFS) profile domain-containing protein</fullName>
    </recommendedName>
</protein>
<dbReference type="PATRIC" id="fig|445710.3.peg.1416"/>
<reference evidence="6 7" key="1">
    <citation type="submission" date="2016-02" db="EMBL/GenBank/DDBJ databases">
        <title>Complete genome sequencing and analysis of ATSB10, Dyella thiooxydans isolated from rhizosphere soil of sunflower (Helianthus annuus L.).</title>
        <authorList>
            <person name="Lee Y."/>
            <person name="Hwangbo K."/>
            <person name="Chung H."/>
            <person name="Yoo J."/>
            <person name="Kim K.Y."/>
            <person name="Sa T.M."/>
            <person name="Um Y."/>
            <person name="Madhaiyan M."/>
        </authorList>
    </citation>
    <scope>NUCLEOTIDE SEQUENCE [LARGE SCALE GENOMIC DNA]</scope>
    <source>
        <strain evidence="6 7">ATSB10</strain>
    </source>
</reference>
<keyword evidence="1 4" id="KW-0812">Transmembrane</keyword>
<sequence>MHLSASPEAPVTLRRGTLFAMALACGTAVANIYYNQPMLGMIAARFPADGVAGLVATLTQVGYALGLLLLLPLGDLHERRRLIVIQFVAVAIASAAAALSPTAATLLAASLALGAASTVAQQIVPFVAILAEPSRRGAAIGFVMSGLLTGILISRTLAGFVAEHLGWQAMFWVAVPIALGSAVLMRLSLPAHHPRQSLRYGALLASLVRLWRTEPVLRRAGLTQGMLFAAFTTFWTILALRLQQPRFHLGPDVAGLFGVVGAVGVAMAPLAGRVADRRGPYRVISLGTAAALLAWLVFGAWQTIAGMVVGVVLLDFGVQVSLVSHQHLIYGLHPEYKSRLNTVFMTTMFFGGSLGSIGAAFAWHHLGWSGVSLFGGALALVALGSQWRAHRLEQQRVATVS</sequence>
<evidence type="ECO:0000256" key="1">
    <source>
        <dbReference type="ARBA" id="ARBA00022692"/>
    </source>
</evidence>
<dbReference type="PROSITE" id="PS50850">
    <property type="entry name" value="MFS"/>
    <property type="match status" value="1"/>
</dbReference>
<dbReference type="AlphaFoldDB" id="A0A169GRR3"/>
<feature type="transmembrane region" description="Helical" evidence="4">
    <location>
        <begin position="138"/>
        <end position="157"/>
    </location>
</feature>
<gene>
    <name evidence="6" type="ORF">ATSB10_14210</name>
</gene>
<dbReference type="Pfam" id="PF07690">
    <property type="entry name" value="MFS_1"/>
    <property type="match status" value="1"/>
</dbReference>
<evidence type="ECO:0000256" key="2">
    <source>
        <dbReference type="ARBA" id="ARBA00022989"/>
    </source>
</evidence>
<dbReference type="KEGG" id="dtx:ATSB10_14210"/>
<dbReference type="Proteomes" id="UP000077255">
    <property type="component" value="Chromosome"/>
</dbReference>
<evidence type="ECO:0000259" key="5">
    <source>
        <dbReference type="PROSITE" id="PS50850"/>
    </source>
</evidence>
<accession>A0A169GRR3</accession>
<dbReference type="STRING" id="445710.ATSB10_14210"/>
<feature type="transmembrane region" description="Helical" evidence="4">
    <location>
        <begin position="106"/>
        <end position="131"/>
    </location>
</feature>
<dbReference type="PANTHER" id="PTHR42910">
    <property type="entry name" value="TRANSPORTER SCO4007-RELATED"/>
    <property type="match status" value="1"/>
</dbReference>
<keyword evidence="3 4" id="KW-0472">Membrane</keyword>
<dbReference type="EMBL" id="CP014841">
    <property type="protein sequence ID" value="AND68875.1"/>
    <property type="molecule type" value="Genomic_DNA"/>
</dbReference>
<evidence type="ECO:0000256" key="3">
    <source>
        <dbReference type="ARBA" id="ARBA00023136"/>
    </source>
</evidence>
<dbReference type="InterPro" id="IPR020846">
    <property type="entry name" value="MFS_dom"/>
</dbReference>
<keyword evidence="2 4" id="KW-1133">Transmembrane helix</keyword>
<name>A0A169GRR3_9GAMM</name>
<dbReference type="Gene3D" id="1.20.1250.20">
    <property type="entry name" value="MFS general substrate transporter like domains"/>
    <property type="match status" value="1"/>
</dbReference>
<feature type="transmembrane region" description="Helical" evidence="4">
    <location>
        <begin position="46"/>
        <end position="70"/>
    </location>
</feature>
<dbReference type="InterPro" id="IPR036259">
    <property type="entry name" value="MFS_trans_sf"/>
</dbReference>